<evidence type="ECO:0000256" key="3">
    <source>
        <dbReference type="SAM" id="SignalP"/>
    </source>
</evidence>
<name>A0A239GUY6_9RHOB</name>
<accession>A0A239GUY6</accession>
<protein>
    <submittedName>
        <fullName evidence="5">Transglycosylase SLT domain-containing protein</fullName>
    </submittedName>
</protein>
<dbReference type="Gene3D" id="1.10.530.10">
    <property type="match status" value="1"/>
</dbReference>
<evidence type="ECO:0000259" key="4">
    <source>
        <dbReference type="Pfam" id="PF01464"/>
    </source>
</evidence>
<dbReference type="InterPro" id="IPR023346">
    <property type="entry name" value="Lysozyme-like_dom_sf"/>
</dbReference>
<feature type="signal peptide" evidence="3">
    <location>
        <begin position="1"/>
        <end position="23"/>
    </location>
</feature>
<keyword evidence="3" id="KW-0732">Signal</keyword>
<dbReference type="Proteomes" id="UP000198426">
    <property type="component" value="Unassembled WGS sequence"/>
</dbReference>
<evidence type="ECO:0000313" key="5">
    <source>
        <dbReference type="EMBL" id="SNS72608.1"/>
    </source>
</evidence>
<comment type="similarity">
    <text evidence="1">Belongs to the virb1 family.</text>
</comment>
<feature type="domain" description="Transglycosylase SLT" evidence="4">
    <location>
        <begin position="96"/>
        <end position="170"/>
    </location>
</feature>
<gene>
    <name evidence="5" type="ORF">SAMN05421757_103105</name>
</gene>
<sequence>MPTRFAFLKAALFALPFALSACATPNDAKMEETEATASTKSTLSTKSPRMRWDHRPEATKWTTSALTALRTHGAVLPSMVPADIETWCPGYVTASQEDREAFWVGLISALAKHESTWNPSAVGGGGLWFGLVQIAPPTARGYGCKANSGSALKNGADNVSCAIRIMAHTVPRDGVVSQGMRGVAADWGPFHSAAKRADMIAWTRAQPFCEAKPQTIRAQMLDRLKKDG</sequence>
<dbReference type="EMBL" id="FZOY01000003">
    <property type="protein sequence ID" value="SNS72608.1"/>
    <property type="molecule type" value="Genomic_DNA"/>
</dbReference>
<evidence type="ECO:0000256" key="1">
    <source>
        <dbReference type="ARBA" id="ARBA00009387"/>
    </source>
</evidence>
<organism evidence="5 6">
    <name type="scientific">Tropicimonas sediminicola</name>
    <dbReference type="NCBI Taxonomy" id="1031541"/>
    <lineage>
        <taxon>Bacteria</taxon>
        <taxon>Pseudomonadati</taxon>
        <taxon>Pseudomonadota</taxon>
        <taxon>Alphaproteobacteria</taxon>
        <taxon>Rhodobacterales</taxon>
        <taxon>Roseobacteraceae</taxon>
        <taxon>Tropicimonas</taxon>
    </lineage>
</organism>
<dbReference type="PROSITE" id="PS51257">
    <property type="entry name" value="PROKAR_LIPOPROTEIN"/>
    <property type="match status" value="1"/>
</dbReference>
<dbReference type="RefSeq" id="WP_425445417.1">
    <property type="nucleotide sequence ID" value="NZ_FZOY01000003.1"/>
</dbReference>
<feature type="region of interest" description="Disordered" evidence="2">
    <location>
        <begin position="30"/>
        <end position="52"/>
    </location>
</feature>
<dbReference type="CDD" id="cd00442">
    <property type="entry name" value="Lyz-like"/>
    <property type="match status" value="1"/>
</dbReference>
<reference evidence="5 6" key="1">
    <citation type="submission" date="2017-06" db="EMBL/GenBank/DDBJ databases">
        <authorList>
            <person name="Kim H.J."/>
            <person name="Triplett B.A."/>
        </authorList>
    </citation>
    <scope>NUCLEOTIDE SEQUENCE [LARGE SCALE GENOMIC DNA]</scope>
    <source>
        <strain evidence="5 6">DSM 29339</strain>
    </source>
</reference>
<feature type="chain" id="PRO_5012760249" evidence="3">
    <location>
        <begin position="24"/>
        <end position="228"/>
    </location>
</feature>
<evidence type="ECO:0000256" key="2">
    <source>
        <dbReference type="SAM" id="MobiDB-lite"/>
    </source>
</evidence>
<proteinExistence type="inferred from homology"/>
<keyword evidence="6" id="KW-1185">Reference proteome</keyword>
<feature type="compositionally biased region" description="Low complexity" evidence="2">
    <location>
        <begin position="35"/>
        <end position="47"/>
    </location>
</feature>
<evidence type="ECO:0000313" key="6">
    <source>
        <dbReference type="Proteomes" id="UP000198426"/>
    </source>
</evidence>
<dbReference type="SUPFAM" id="SSF53955">
    <property type="entry name" value="Lysozyme-like"/>
    <property type="match status" value="1"/>
</dbReference>
<dbReference type="InterPro" id="IPR008258">
    <property type="entry name" value="Transglycosylase_SLT_dom_1"/>
</dbReference>
<dbReference type="AlphaFoldDB" id="A0A239GUY6"/>
<dbReference type="Pfam" id="PF01464">
    <property type="entry name" value="SLT"/>
    <property type="match status" value="1"/>
</dbReference>